<feature type="region of interest" description="Disordered" evidence="1">
    <location>
        <begin position="42"/>
        <end position="63"/>
    </location>
</feature>
<dbReference type="Proteomes" id="UP000223968">
    <property type="component" value="Unassembled WGS sequence"/>
</dbReference>
<keyword evidence="3" id="KW-1185">Reference proteome</keyword>
<gene>
    <name evidence="2" type="ORF">AJ79_03604</name>
</gene>
<dbReference type="OrthoDB" id="4188908at2759"/>
<evidence type="ECO:0000313" key="2">
    <source>
        <dbReference type="EMBL" id="PGH13474.1"/>
    </source>
</evidence>
<feature type="region of interest" description="Disordered" evidence="1">
    <location>
        <begin position="148"/>
        <end position="177"/>
    </location>
</feature>
<organism evidence="2 3">
    <name type="scientific">Helicocarpus griseus UAMH5409</name>
    <dbReference type="NCBI Taxonomy" id="1447875"/>
    <lineage>
        <taxon>Eukaryota</taxon>
        <taxon>Fungi</taxon>
        <taxon>Dikarya</taxon>
        <taxon>Ascomycota</taxon>
        <taxon>Pezizomycotina</taxon>
        <taxon>Eurotiomycetes</taxon>
        <taxon>Eurotiomycetidae</taxon>
        <taxon>Onygenales</taxon>
        <taxon>Ajellomycetaceae</taxon>
        <taxon>Helicocarpus</taxon>
    </lineage>
</organism>
<sequence length="247" mass="27448">MSDVPNDPVQLQEEARLSPTSPSELSLDTILAFQSALLHSRPIGEPNGHRTLSINSSPLPSIPRSKQLIQSKESARGQQLRSQPLVVHAALQGEVAPAIANKLQEIWRELKLLQESGSLSNTEDPQTINVFQRKLELLTQAVLSVASPRTTPSTYKSTPSSAAERSKASSSSVGSSSEDMHQDAELWCWDSCCNGRKFSNKSNMVRHRRERSGHLAKFRCSFCNAYFSRRSVRNAHEANRICRLAER</sequence>
<feature type="region of interest" description="Disordered" evidence="1">
    <location>
        <begin position="1"/>
        <end position="23"/>
    </location>
</feature>
<comment type="caution">
    <text evidence="2">The sequence shown here is derived from an EMBL/GenBank/DDBJ whole genome shotgun (WGS) entry which is preliminary data.</text>
</comment>
<dbReference type="Gene3D" id="3.30.160.60">
    <property type="entry name" value="Classic Zinc Finger"/>
    <property type="match status" value="1"/>
</dbReference>
<evidence type="ECO:0000313" key="3">
    <source>
        <dbReference type="Proteomes" id="UP000223968"/>
    </source>
</evidence>
<dbReference type="EMBL" id="PDNB01000045">
    <property type="protein sequence ID" value="PGH13474.1"/>
    <property type="molecule type" value="Genomic_DNA"/>
</dbReference>
<dbReference type="STRING" id="1447875.A0A2B7XNX8"/>
<evidence type="ECO:0000256" key="1">
    <source>
        <dbReference type="SAM" id="MobiDB-lite"/>
    </source>
</evidence>
<reference evidence="2 3" key="1">
    <citation type="submission" date="2017-10" db="EMBL/GenBank/DDBJ databases">
        <title>Comparative genomics in systemic dimorphic fungi from Ajellomycetaceae.</title>
        <authorList>
            <person name="Munoz J.F."/>
            <person name="Mcewen J.G."/>
            <person name="Clay O.K."/>
            <person name="Cuomo C.A."/>
        </authorList>
    </citation>
    <scope>NUCLEOTIDE SEQUENCE [LARGE SCALE GENOMIC DNA]</scope>
    <source>
        <strain evidence="2 3">UAMH5409</strain>
    </source>
</reference>
<accession>A0A2B7XNX8</accession>
<name>A0A2B7XNX8_9EURO</name>
<dbReference type="AlphaFoldDB" id="A0A2B7XNX8"/>
<evidence type="ECO:0008006" key="4">
    <source>
        <dbReference type="Google" id="ProtNLM"/>
    </source>
</evidence>
<feature type="compositionally biased region" description="Low complexity" evidence="1">
    <location>
        <begin position="52"/>
        <end position="63"/>
    </location>
</feature>
<protein>
    <recommendedName>
        <fullName evidence="4">C2H2-type domain-containing protein</fullName>
    </recommendedName>
</protein>
<proteinExistence type="predicted"/>